<evidence type="ECO:0008006" key="2">
    <source>
        <dbReference type="Google" id="ProtNLM"/>
    </source>
</evidence>
<dbReference type="AlphaFoldDB" id="W9ZDG6"/>
<evidence type="ECO:0000313" key="1">
    <source>
        <dbReference type="EMBL" id="EXK29415.1"/>
    </source>
</evidence>
<sequence>MTTGFEIVGTVCALYQLIHASTGFISECKTVYDGEPTTHHNIKEHAENLAQACDLTWARYETMSSSERLSDAERRVQKTARKCHTSAQALLGELRYMTDKQKCNDCMGAVAYVVKSKLHRKIERIEAGFKNGQQELQTILQSETLHAQWSSSQNKAKKYLEMEGFQNVDMGMQILRMSFVVCQDP</sequence>
<dbReference type="Proteomes" id="UP000030703">
    <property type="component" value="Unassembled WGS sequence"/>
</dbReference>
<organism evidence="1">
    <name type="scientific">Fusarium oxysporum f. sp. melonis 26406</name>
    <dbReference type="NCBI Taxonomy" id="1089452"/>
    <lineage>
        <taxon>Eukaryota</taxon>
        <taxon>Fungi</taxon>
        <taxon>Dikarya</taxon>
        <taxon>Ascomycota</taxon>
        <taxon>Pezizomycotina</taxon>
        <taxon>Sordariomycetes</taxon>
        <taxon>Hypocreomycetidae</taxon>
        <taxon>Hypocreales</taxon>
        <taxon>Nectriaceae</taxon>
        <taxon>Fusarium</taxon>
        <taxon>Fusarium oxysporum species complex</taxon>
    </lineage>
</organism>
<protein>
    <recommendedName>
        <fullName evidence="2">Fungal N-terminal domain-containing protein</fullName>
    </recommendedName>
</protein>
<dbReference type="EMBL" id="KI980351">
    <property type="protein sequence ID" value="EXK29415.1"/>
    <property type="molecule type" value="Genomic_DNA"/>
</dbReference>
<dbReference type="VEuPathDB" id="FungiDB:FOMG_14569"/>
<gene>
    <name evidence="1" type="ORF">FOMG_14569</name>
</gene>
<accession>W9ZDG6</accession>
<reference evidence="1" key="2">
    <citation type="submission" date="2014-02" db="EMBL/GenBank/DDBJ databases">
        <title>Annotation of the Genome Sequence of Fusarium oxysporum f. sp. melonis 26406.</title>
        <authorList>
            <consortium name="The Broad Institute Genomics Platform"/>
            <person name="Ma L.-J."/>
            <person name="Corby-Kistler H."/>
            <person name="Broz K."/>
            <person name="Gale L.R."/>
            <person name="Jonkers W."/>
            <person name="O'Donnell K."/>
            <person name="Ploetz R."/>
            <person name="Steinberg C."/>
            <person name="Schwartz D.C."/>
            <person name="VanEtten H."/>
            <person name="Zhou S."/>
            <person name="Young S.K."/>
            <person name="Zeng Q."/>
            <person name="Gargeya S."/>
            <person name="Fitzgerald M."/>
            <person name="Abouelleil A."/>
            <person name="Alvarado L."/>
            <person name="Chapman S.B."/>
            <person name="Gainer-Dewar J."/>
            <person name="Goldberg J."/>
            <person name="Griggs A."/>
            <person name="Gujja S."/>
            <person name="Hansen M."/>
            <person name="Howarth C."/>
            <person name="Imamovic A."/>
            <person name="Ireland A."/>
            <person name="Larimer J."/>
            <person name="McCowan C."/>
            <person name="Murphy C."/>
            <person name="Pearson M."/>
            <person name="Poon T.W."/>
            <person name="Priest M."/>
            <person name="Roberts A."/>
            <person name="Saif S."/>
            <person name="Shea T."/>
            <person name="Sykes S."/>
            <person name="Wortman J."/>
            <person name="Nusbaum C."/>
            <person name="Birren B."/>
        </authorList>
    </citation>
    <scope>NUCLEOTIDE SEQUENCE</scope>
    <source>
        <strain evidence="1">26406</strain>
    </source>
</reference>
<dbReference type="HOGENOM" id="CLU_1461387_0_0_1"/>
<reference evidence="1" key="1">
    <citation type="submission" date="2012-04" db="EMBL/GenBank/DDBJ databases">
        <title>The Genome Sequence of Fusarium oxysporum melonis.</title>
        <authorList>
            <consortium name="The Broad Institute Genome Sequencing Platform"/>
            <person name="Ma L.-J."/>
            <person name="Gale L.R."/>
            <person name="Schwartz D.C."/>
            <person name="Zhou S."/>
            <person name="Corby-Kistler H."/>
            <person name="Young S.K."/>
            <person name="Zeng Q."/>
            <person name="Gargeya S."/>
            <person name="Fitzgerald M."/>
            <person name="Haas B."/>
            <person name="Abouelleil A."/>
            <person name="Alvarado L."/>
            <person name="Arachchi H.M."/>
            <person name="Berlin A."/>
            <person name="Brown A."/>
            <person name="Chapman S.B."/>
            <person name="Chen Z."/>
            <person name="Dunbar C."/>
            <person name="Freedman E."/>
            <person name="Gearin G."/>
            <person name="Goldberg J."/>
            <person name="Griggs A."/>
            <person name="Gujja S."/>
            <person name="Heiman D."/>
            <person name="Howarth C."/>
            <person name="Larson L."/>
            <person name="Lui A."/>
            <person name="MacDonald P.J.P."/>
            <person name="Montmayeur A."/>
            <person name="Murphy C."/>
            <person name="Neiman D."/>
            <person name="Pearson M."/>
            <person name="Priest M."/>
            <person name="Roberts A."/>
            <person name="Saif S."/>
            <person name="Shea T."/>
            <person name="Shenoy N."/>
            <person name="Sisk P."/>
            <person name="Stolte C."/>
            <person name="Sykes S."/>
            <person name="Wortman J."/>
            <person name="Nusbaum C."/>
            <person name="Birren B."/>
        </authorList>
    </citation>
    <scope>NUCLEOTIDE SEQUENCE</scope>
    <source>
        <strain evidence="1">26406</strain>
    </source>
</reference>
<proteinExistence type="predicted"/>
<dbReference type="OrthoDB" id="5086500at2759"/>
<name>W9ZDG6_FUSOX</name>